<dbReference type="PANTHER" id="PTHR43418:SF4">
    <property type="entry name" value="MULTIFUNCTIONAL TRYPTOPHAN BIOSYNTHESIS PROTEIN"/>
    <property type="match status" value="1"/>
</dbReference>
<evidence type="ECO:0000313" key="8">
    <source>
        <dbReference type="Proteomes" id="UP000015453"/>
    </source>
</evidence>
<dbReference type="Pfam" id="PF00117">
    <property type="entry name" value="GATase"/>
    <property type="match status" value="2"/>
</dbReference>
<evidence type="ECO:0000256" key="1">
    <source>
        <dbReference type="ARBA" id="ARBA00004873"/>
    </source>
</evidence>
<comment type="caution">
    <text evidence="7">The sequence shown here is derived from an EMBL/GenBank/DDBJ whole genome shotgun (WGS) entry which is preliminary data.</text>
</comment>
<dbReference type="EC" id="4.1.3.27" evidence="2"/>
<reference evidence="7 8" key="1">
    <citation type="journal article" date="2013" name="BMC Genomics">
        <title>The miniature genome of a carnivorous plant Genlisea aurea contains a low number of genes and short non-coding sequences.</title>
        <authorList>
            <person name="Leushkin E.V."/>
            <person name="Sutormin R.A."/>
            <person name="Nabieva E.R."/>
            <person name="Penin A.A."/>
            <person name="Kondrashov A.S."/>
            <person name="Logacheva M.D."/>
        </authorList>
    </citation>
    <scope>NUCLEOTIDE SEQUENCE [LARGE SCALE GENOMIC DNA]</scope>
</reference>
<gene>
    <name evidence="7" type="ORF">M569_06507</name>
</gene>
<dbReference type="InterPro" id="IPR017926">
    <property type="entry name" value="GATASE"/>
</dbReference>
<keyword evidence="3" id="KW-0822">Tryptophan biosynthesis</keyword>
<dbReference type="PRINTS" id="PR00097">
    <property type="entry name" value="ANTSNTHASEII"/>
</dbReference>
<feature type="domain" description="Glutamine amidotransferase" evidence="6">
    <location>
        <begin position="88"/>
        <end position="250"/>
    </location>
</feature>
<dbReference type="Proteomes" id="UP000015453">
    <property type="component" value="Unassembled WGS sequence"/>
</dbReference>
<keyword evidence="3" id="KW-0057">Aromatic amino acid biosynthesis</keyword>
<dbReference type="CDD" id="cd01743">
    <property type="entry name" value="GATase1_Anthranilate_Synthase"/>
    <property type="match status" value="1"/>
</dbReference>
<sequence>MGFTLRPLSAEIPIVSNLSRRGNFDGGGVRTTFIGRNESENRHRLLRCAEKKDASISNRSSPEHMEGSYARKQRLKESSSELERVRTLLVDNYDSYTYNIYQELSVVNGLAPVVIYNDQLSWEEICHYVYELRMFDNIVVSPGPGSPACAADIGLCLRLMREFPDIPILGICLGHQALGYAHGARIVHAPESVHGRLSDIVHNNCDLFDGIPSGGNSGFKVVRYHSLVIDANSLPQDIIPIAWTSSSQTIPFLGEGNFNSILNGLHKQAVGILNENVLMGIMHSSRPHYGLQFHPESVASHYGRRIFENFAKITKDYWFRNRMRLYPSGMKLQRPGGT</sequence>
<evidence type="ECO:0000256" key="2">
    <source>
        <dbReference type="ARBA" id="ARBA00012266"/>
    </source>
</evidence>
<organism evidence="7 8">
    <name type="scientific">Genlisea aurea</name>
    <dbReference type="NCBI Taxonomy" id="192259"/>
    <lineage>
        <taxon>Eukaryota</taxon>
        <taxon>Viridiplantae</taxon>
        <taxon>Streptophyta</taxon>
        <taxon>Embryophyta</taxon>
        <taxon>Tracheophyta</taxon>
        <taxon>Spermatophyta</taxon>
        <taxon>Magnoliopsida</taxon>
        <taxon>eudicotyledons</taxon>
        <taxon>Gunneridae</taxon>
        <taxon>Pentapetalae</taxon>
        <taxon>asterids</taxon>
        <taxon>lamiids</taxon>
        <taxon>Lamiales</taxon>
        <taxon>Lentibulariaceae</taxon>
        <taxon>Genlisea</taxon>
    </lineage>
</organism>
<keyword evidence="7" id="KW-0808">Transferase</keyword>
<dbReference type="InterPro" id="IPR029062">
    <property type="entry name" value="Class_I_gatase-like"/>
</dbReference>
<feature type="region of interest" description="Disordered" evidence="5">
    <location>
        <begin position="52"/>
        <end position="75"/>
    </location>
</feature>
<dbReference type="GO" id="GO:0005829">
    <property type="term" value="C:cytosol"/>
    <property type="evidence" value="ECO:0007669"/>
    <property type="project" value="TreeGrafter"/>
</dbReference>
<dbReference type="GO" id="GO:0016740">
    <property type="term" value="F:transferase activity"/>
    <property type="evidence" value="ECO:0007669"/>
    <property type="project" value="UniProtKB-KW"/>
</dbReference>
<keyword evidence="3" id="KW-0028">Amino-acid biosynthesis</keyword>
<protein>
    <recommendedName>
        <fullName evidence="2">anthranilate synthase</fullName>
        <ecNumber evidence="2">4.1.3.27</ecNumber>
    </recommendedName>
</protein>
<accession>S8CM77</accession>
<dbReference type="SUPFAM" id="SSF52317">
    <property type="entry name" value="Class I glutamine amidotransferase-like"/>
    <property type="match status" value="1"/>
</dbReference>
<dbReference type="OrthoDB" id="64220at2759"/>
<dbReference type="PRINTS" id="PR00099">
    <property type="entry name" value="CPSGATASE"/>
</dbReference>
<evidence type="ECO:0000256" key="3">
    <source>
        <dbReference type="ARBA" id="ARBA00022822"/>
    </source>
</evidence>
<dbReference type="PANTHER" id="PTHR43418">
    <property type="entry name" value="MULTIFUNCTIONAL TRYPTOPHAN BIOSYNTHESIS PROTEIN-RELATED"/>
    <property type="match status" value="1"/>
</dbReference>
<keyword evidence="4 7" id="KW-0315">Glutamine amidotransferase</keyword>
<name>S8CM77_9LAMI</name>
<evidence type="ECO:0000256" key="4">
    <source>
        <dbReference type="ARBA" id="ARBA00022962"/>
    </source>
</evidence>
<keyword evidence="8" id="KW-1185">Reference proteome</keyword>
<dbReference type="GO" id="GO:0000162">
    <property type="term" value="P:L-tryptophan biosynthetic process"/>
    <property type="evidence" value="ECO:0007669"/>
    <property type="project" value="UniProtKB-KW"/>
</dbReference>
<dbReference type="Gene3D" id="3.40.50.880">
    <property type="match status" value="1"/>
</dbReference>
<dbReference type="AlphaFoldDB" id="S8CM77"/>
<dbReference type="InterPro" id="IPR050472">
    <property type="entry name" value="Anth_synth/Amidotransfase"/>
</dbReference>
<dbReference type="InterPro" id="IPR006221">
    <property type="entry name" value="TrpG/PapA_dom"/>
</dbReference>
<comment type="pathway">
    <text evidence="1">Amino-acid biosynthesis; L-tryptophan biosynthesis; L-tryptophan from chorismate: step 1/5.</text>
</comment>
<dbReference type="GO" id="GO:0004049">
    <property type="term" value="F:anthranilate synthase activity"/>
    <property type="evidence" value="ECO:0007669"/>
    <property type="project" value="UniProtKB-EC"/>
</dbReference>
<dbReference type="PRINTS" id="PR00096">
    <property type="entry name" value="GATASE"/>
</dbReference>
<feature type="domain" description="Glutamine amidotransferase" evidence="6">
    <location>
        <begin position="274"/>
        <end position="311"/>
    </location>
</feature>
<evidence type="ECO:0000259" key="6">
    <source>
        <dbReference type="Pfam" id="PF00117"/>
    </source>
</evidence>
<dbReference type="PROSITE" id="PS51273">
    <property type="entry name" value="GATASE_TYPE_1"/>
    <property type="match status" value="1"/>
</dbReference>
<proteinExistence type="predicted"/>
<evidence type="ECO:0000256" key="5">
    <source>
        <dbReference type="SAM" id="MobiDB-lite"/>
    </source>
</evidence>
<evidence type="ECO:0000313" key="7">
    <source>
        <dbReference type="EMBL" id="EPS68264.1"/>
    </source>
</evidence>
<dbReference type="EMBL" id="AUSU01002691">
    <property type="protein sequence ID" value="EPS68264.1"/>
    <property type="molecule type" value="Genomic_DNA"/>
</dbReference>